<evidence type="ECO:0000256" key="1">
    <source>
        <dbReference type="ARBA" id="ARBA00004123"/>
    </source>
</evidence>
<dbReference type="Pfam" id="PF00319">
    <property type="entry name" value="SRF-TF"/>
    <property type="match status" value="1"/>
</dbReference>
<evidence type="ECO:0000256" key="4">
    <source>
        <dbReference type="ARBA" id="ARBA00023163"/>
    </source>
</evidence>
<dbReference type="Gene3D" id="3.40.1810.10">
    <property type="entry name" value="Transcription factor, MADS-box"/>
    <property type="match status" value="1"/>
</dbReference>
<dbReference type="PRINTS" id="PR00404">
    <property type="entry name" value="MADSDOMAIN"/>
</dbReference>
<dbReference type="PANTHER" id="PTHR48019">
    <property type="entry name" value="SERUM RESPONSE FACTOR HOMOLOG"/>
    <property type="match status" value="1"/>
</dbReference>
<dbReference type="PROSITE" id="PS50066">
    <property type="entry name" value="MADS_BOX_2"/>
    <property type="match status" value="1"/>
</dbReference>
<keyword evidence="2" id="KW-0805">Transcription regulation</keyword>
<feature type="domain" description="MADS-box" evidence="6">
    <location>
        <begin position="1"/>
        <end position="61"/>
    </location>
</feature>
<evidence type="ECO:0000313" key="7">
    <source>
        <dbReference type="EMBL" id="KAJ4806616.1"/>
    </source>
</evidence>
<proteinExistence type="predicted"/>
<dbReference type="GO" id="GO:0005634">
    <property type="term" value="C:nucleus"/>
    <property type="evidence" value="ECO:0007669"/>
    <property type="project" value="UniProtKB-SubCell"/>
</dbReference>
<dbReference type="Proteomes" id="UP001140206">
    <property type="component" value="Chromosome 1"/>
</dbReference>
<keyword evidence="8" id="KW-1185">Reference proteome</keyword>
<protein>
    <submittedName>
        <fullName evidence="7">MADS-box transcription factor-like protein</fullName>
    </submittedName>
</protein>
<dbReference type="SUPFAM" id="SSF55455">
    <property type="entry name" value="SRF-like"/>
    <property type="match status" value="1"/>
</dbReference>
<keyword evidence="5" id="KW-0539">Nucleus</keyword>
<dbReference type="InterPro" id="IPR002100">
    <property type="entry name" value="TF_MADSbox"/>
</dbReference>
<accession>A0AAV8GRV0</accession>
<evidence type="ECO:0000259" key="6">
    <source>
        <dbReference type="PROSITE" id="PS50066"/>
    </source>
</evidence>
<keyword evidence="3" id="KW-0238">DNA-binding</keyword>
<dbReference type="GO" id="GO:0003677">
    <property type="term" value="F:DNA binding"/>
    <property type="evidence" value="ECO:0007669"/>
    <property type="project" value="UniProtKB-KW"/>
</dbReference>
<dbReference type="InterPro" id="IPR050142">
    <property type="entry name" value="MADS-box/MEF2_TF"/>
</dbReference>
<reference evidence="7" key="1">
    <citation type="submission" date="2022-08" db="EMBL/GenBank/DDBJ databases">
        <authorList>
            <person name="Marques A."/>
        </authorList>
    </citation>
    <scope>NUCLEOTIDE SEQUENCE</scope>
    <source>
        <strain evidence="7">RhyPub2mFocal</strain>
        <tissue evidence="7">Leaves</tissue>
    </source>
</reference>
<keyword evidence="4" id="KW-0804">Transcription</keyword>
<dbReference type="SMART" id="SM00432">
    <property type="entry name" value="MADS"/>
    <property type="match status" value="1"/>
</dbReference>
<evidence type="ECO:0000256" key="2">
    <source>
        <dbReference type="ARBA" id="ARBA00023015"/>
    </source>
</evidence>
<sequence length="303" mass="34064">MGRVNVPIFKIANMTTRQVVYSKRRSGLIKKSYELSVLCDIDCGLILFSPSGKLTQYSNRRIEDVLIKFLSTPAQGNGGISQIPNKEDLVVLLENLITHQDMPEQASSQQGIPSYNTPGCWDTEDIREELVKLQNHLDSLKTLTRFASAITNPNCSQLECEAREEILLKILTRITKRKNYLLRKSTSAASSLPITSRYMKQHKEGTSFLLEKKLASLGLTDKRKMPMQTPYDGTSGSMNKEKLLHVKEEVLEQNLASLELKDKGKMPMQSPYEGIIGGIKKEKVSYMNQQGSTTINSKSAQLY</sequence>
<evidence type="ECO:0000256" key="5">
    <source>
        <dbReference type="ARBA" id="ARBA00023242"/>
    </source>
</evidence>
<dbReference type="GO" id="GO:0046983">
    <property type="term" value="F:protein dimerization activity"/>
    <property type="evidence" value="ECO:0007669"/>
    <property type="project" value="InterPro"/>
</dbReference>
<dbReference type="EMBL" id="JAMFTS010000001">
    <property type="protein sequence ID" value="KAJ4806616.1"/>
    <property type="molecule type" value="Genomic_DNA"/>
</dbReference>
<evidence type="ECO:0000256" key="3">
    <source>
        <dbReference type="ARBA" id="ARBA00023125"/>
    </source>
</evidence>
<dbReference type="InterPro" id="IPR036879">
    <property type="entry name" value="TF_MADSbox_sf"/>
</dbReference>
<comment type="caution">
    <text evidence="7">The sequence shown here is derived from an EMBL/GenBank/DDBJ whole genome shotgun (WGS) entry which is preliminary data.</text>
</comment>
<organism evidence="7 8">
    <name type="scientific">Rhynchospora pubera</name>
    <dbReference type="NCBI Taxonomy" id="906938"/>
    <lineage>
        <taxon>Eukaryota</taxon>
        <taxon>Viridiplantae</taxon>
        <taxon>Streptophyta</taxon>
        <taxon>Embryophyta</taxon>
        <taxon>Tracheophyta</taxon>
        <taxon>Spermatophyta</taxon>
        <taxon>Magnoliopsida</taxon>
        <taxon>Liliopsida</taxon>
        <taxon>Poales</taxon>
        <taxon>Cyperaceae</taxon>
        <taxon>Cyperoideae</taxon>
        <taxon>Rhynchosporeae</taxon>
        <taxon>Rhynchospora</taxon>
    </lineage>
</organism>
<evidence type="ECO:0000313" key="8">
    <source>
        <dbReference type="Proteomes" id="UP001140206"/>
    </source>
</evidence>
<dbReference type="AlphaFoldDB" id="A0AAV8GRV0"/>
<name>A0AAV8GRV0_9POAL</name>
<gene>
    <name evidence="7" type="ORF">LUZ62_019182</name>
</gene>
<comment type="subcellular location">
    <subcellularLocation>
        <location evidence="1">Nucleus</location>
    </subcellularLocation>
</comment>